<accession>A0A4R3YGN5</accession>
<comment type="similarity">
    <text evidence="5">Belongs to the relA/spoT family.</text>
</comment>
<dbReference type="CDD" id="cd05399">
    <property type="entry name" value="NT_Rel-Spo_like"/>
    <property type="match status" value="1"/>
</dbReference>
<evidence type="ECO:0000256" key="5">
    <source>
        <dbReference type="RuleBase" id="RU003847"/>
    </source>
</evidence>
<dbReference type="Gene3D" id="3.10.20.30">
    <property type="match status" value="1"/>
</dbReference>
<dbReference type="Pfam" id="PF02824">
    <property type="entry name" value="TGS"/>
    <property type="match status" value="1"/>
</dbReference>
<dbReference type="Pfam" id="PF19296">
    <property type="entry name" value="RelA_AH_RIS"/>
    <property type="match status" value="1"/>
</dbReference>
<dbReference type="SUPFAM" id="SSF81301">
    <property type="entry name" value="Nucleotidyltransferase"/>
    <property type="match status" value="1"/>
</dbReference>
<evidence type="ECO:0000256" key="3">
    <source>
        <dbReference type="ARBA" id="ARBA00032407"/>
    </source>
</evidence>
<evidence type="ECO:0000256" key="2">
    <source>
        <dbReference type="ARBA" id="ARBA00029754"/>
    </source>
</evidence>
<dbReference type="NCBIfam" id="TIGR00691">
    <property type="entry name" value="spoT_relA"/>
    <property type="match status" value="1"/>
</dbReference>
<dbReference type="PANTHER" id="PTHR21262">
    <property type="entry name" value="GUANOSINE-3',5'-BIS DIPHOSPHATE 3'-PYROPHOSPHOHYDROLASE"/>
    <property type="match status" value="1"/>
</dbReference>
<dbReference type="EMBL" id="SMCO01000001">
    <property type="protein sequence ID" value="TCV90398.1"/>
    <property type="molecule type" value="Genomic_DNA"/>
</dbReference>
<dbReference type="FunFam" id="3.10.20.30:FF:000002">
    <property type="entry name" value="GTP pyrophosphokinase (RelA/SpoT)"/>
    <property type="match status" value="1"/>
</dbReference>
<dbReference type="Pfam" id="PF13291">
    <property type="entry name" value="ACT_4"/>
    <property type="match status" value="1"/>
</dbReference>
<dbReference type="InterPro" id="IPR007685">
    <property type="entry name" value="RelA_SpoT"/>
</dbReference>
<evidence type="ECO:0000256" key="1">
    <source>
        <dbReference type="ARBA" id="ARBA00019852"/>
    </source>
</evidence>
<dbReference type="Pfam" id="PF13328">
    <property type="entry name" value="HD_4"/>
    <property type="match status" value="1"/>
</dbReference>
<feature type="domain" description="ACT" evidence="6">
    <location>
        <begin position="670"/>
        <end position="742"/>
    </location>
</feature>
<keyword evidence="8" id="KW-0418">Kinase</keyword>
<dbReference type="Gene3D" id="3.30.70.260">
    <property type="match status" value="1"/>
</dbReference>
<dbReference type="GO" id="GO:0016301">
    <property type="term" value="F:kinase activity"/>
    <property type="evidence" value="ECO:0007669"/>
    <property type="project" value="UniProtKB-KW"/>
</dbReference>
<dbReference type="Gene3D" id="3.30.460.10">
    <property type="entry name" value="Beta Polymerase, domain 2"/>
    <property type="match status" value="1"/>
</dbReference>
<sequence>MISVHHTLNSSPCKEGGDVQTWLDSLSQRFTPAEIETLRQACEFVTPLYVGKAEITGAPLIQHALGAASILISMNMDFETISAAILHAVPESMDDWMETLTTRFGLNVAKLVEGISRMEQIQEFSEMHAQQSQEQDKKKGDNTQQVEGLRKMLLAMVEDIRVVLIKLAERAQTMRCLANAPEDLQKFIARETQGLFSPLANRLGVWQIKWELEDLSLRYLEPVLYKKVAKLLDERRVDREKYITDVLQQLKQELASAGVKAEVTGRPKHIYSIINKMKRKQVEFSELYDVRAVRILVDDVKDCYSTLGLIHNLWQPIPSEFDDYISHPKSNDYRSLHTAVIGPKGLALEVQIRTYEMHQHAELGVAAHWRYKEGGKSDARFDEKIAWLRKILEWKEEVTDSGDMMEQFKNELFQDQVYVLTPQGKVIDLPKGSTPIDFAYLLHTDLGHRTRGAKVDGNMVPLNYKLQNGQRVEILSTKQGAPSRDWLNPSLGYLQSPRARAKVRHWFKYQNFEENVSQGRAQLDRELHRLGVTSLNQEKLAQKLHFNKLEDLLAAIGRSDVTHRQIILAIQDEVAPKTEEVSKPFTPRPSVATESPAGILIEGVGNLLTNMAKCCKPAPPDPIVGYVTRGRGVTIHRSDCKAMLRLTDERRSRLVNAQWGGKKASAFAVDVEVDAYDRQSLLRDITDVFVREKVNVTKVNTLSKNNRAKMQFTIEIADLEQLSRLIALIHHVPNVMTARRQN</sequence>
<dbReference type="SMART" id="SM00954">
    <property type="entry name" value="RelA_SpoT"/>
    <property type="match status" value="1"/>
</dbReference>
<dbReference type="InterPro" id="IPR004095">
    <property type="entry name" value="TGS"/>
</dbReference>
<keyword evidence="8" id="KW-0808">Transferase</keyword>
<dbReference type="GO" id="GO:0008728">
    <property type="term" value="F:GTP diphosphokinase activity"/>
    <property type="evidence" value="ECO:0007669"/>
    <property type="project" value="TreeGrafter"/>
</dbReference>
<dbReference type="InterPro" id="IPR045865">
    <property type="entry name" value="ACT-like_dom_sf"/>
</dbReference>
<dbReference type="InterPro" id="IPR012676">
    <property type="entry name" value="TGS-like"/>
</dbReference>
<dbReference type="GO" id="GO:0042594">
    <property type="term" value="P:response to starvation"/>
    <property type="evidence" value="ECO:0007669"/>
    <property type="project" value="TreeGrafter"/>
</dbReference>
<dbReference type="InterPro" id="IPR045600">
    <property type="entry name" value="RelA/SpoT_AH_RIS"/>
</dbReference>
<dbReference type="RefSeq" id="WP_124947658.1">
    <property type="nucleotide sequence ID" value="NZ_BHVT01000073.1"/>
</dbReference>
<dbReference type="Pfam" id="PF04607">
    <property type="entry name" value="RelA_SpoT"/>
    <property type="match status" value="1"/>
</dbReference>
<dbReference type="FunFam" id="3.30.460.10:FF:000001">
    <property type="entry name" value="GTP pyrophosphokinase RelA"/>
    <property type="match status" value="1"/>
</dbReference>
<dbReference type="NCBIfam" id="NF008124">
    <property type="entry name" value="PRK10872.1"/>
    <property type="match status" value="1"/>
</dbReference>
<evidence type="ECO:0000313" key="9">
    <source>
        <dbReference type="Proteomes" id="UP000295367"/>
    </source>
</evidence>
<dbReference type="SUPFAM" id="SSF55021">
    <property type="entry name" value="ACT-like"/>
    <property type="match status" value="1"/>
</dbReference>
<dbReference type="SUPFAM" id="SSF81271">
    <property type="entry name" value="TGS-like"/>
    <property type="match status" value="1"/>
</dbReference>
<dbReference type="GO" id="GO:0015949">
    <property type="term" value="P:nucleobase-containing small molecule interconversion"/>
    <property type="evidence" value="ECO:0007669"/>
    <property type="project" value="UniProtKB-ARBA"/>
</dbReference>
<dbReference type="InterPro" id="IPR002912">
    <property type="entry name" value="ACT_dom"/>
</dbReference>
<organism evidence="8 9">
    <name type="scientific">Sulfurirhabdus autotrophica</name>
    <dbReference type="NCBI Taxonomy" id="1706046"/>
    <lineage>
        <taxon>Bacteria</taxon>
        <taxon>Pseudomonadati</taxon>
        <taxon>Pseudomonadota</taxon>
        <taxon>Betaproteobacteria</taxon>
        <taxon>Nitrosomonadales</taxon>
        <taxon>Sulfuricellaceae</taxon>
        <taxon>Sulfurirhabdus</taxon>
    </lineage>
</organism>
<dbReference type="OrthoDB" id="9805041at2"/>
<evidence type="ECO:0000259" key="6">
    <source>
        <dbReference type="PROSITE" id="PS51671"/>
    </source>
</evidence>
<dbReference type="InterPro" id="IPR004811">
    <property type="entry name" value="RelA/Spo_fam"/>
</dbReference>
<dbReference type="InterPro" id="IPR043519">
    <property type="entry name" value="NT_sf"/>
</dbReference>
<dbReference type="Gene3D" id="1.10.3210.10">
    <property type="entry name" value="Hypothetical protein af1432"/>
    <property type="match status" value="1"/>
</dbReference>
<feature type="domain" description="TGS" evidence="7">
    <location>
        <begin position="415"/>
        <end position="476"/>
    </location>
</feature>
<evidence type="ECO:0000313" key="8">
    <source>
        <dbReference type="EMBL" id="TCV90398.1"/>
    </source>
</evidence>
<dbReference type="SUPFAM" id="SSF109604">
    <property type="entry name" value="HD-domain/PDEase-like"/>
    <property type="match status" value="1"/>
</dbReference>
<name>A0A4R3YGN5_9PROT</name>
<proteinExistence type="inferred from homology"/>
<comment type="caution">
    <text evidence="8">The sequence shown here is derived from an EMBL/GenBank/DDBJ whole genome shotgun (WGS) entry which is preliminary data.</text>
</comment>
<evidence type="ECO:0000256" key="4">
    <source>
        <dbReference type="ARBA" id="ARBA00033308"/>
    </source>
</evidence>
<comment type="function">
    <text evidence="5">In eubacteria ppGpp (guanosine 3'-diphosphate 5'-diphosphate) is a mediator of the stringent response that coordinates a variety of cellular activities in response to changes in nutritional abundance.</text>
</comment>
<dbReference type="CDD" id="cd01668">
    <property type="entry name" value="TGS_RSH"/>
    <property type="match status" value="1"/>
</dbReference>
<keyword evidence="9" id="KW-1185">Reference proteome</keyword>
<dbReference type="InterPro" id="IPR012675">
    <property type="entry name" value="Beta-grasp_dom_sf"/>
</dbReference>
<dbReference type="AlphaFoldDB" id="A0A4R3YGN5"/>
<dbReference type="InterPro" id="IPR033655">
    <property type="entry name" value="TGS_RelA/SpoT"/>
</dbReference>
<evidence type="ECO:0000259" key="7">
    <source>
        <dbReference type="PROSITE" id="PS51880"/>
    </source>
</evidence>
<protein>
    <recommendedName>
        <fullName evidence="1">GTP pyrophosphokinase</fullName>
    </recommendedName>
    <alternativeName>
        <fullName evidence="3">(p)ppGpp synthase</fullName>
    </alternativeName>
    <alternativeName>
        <fullName evidence="2">ATP:GTP 3'-pyrophosphotransferase</fullName>
    </alternativeName>
    <alternativeName>
        <fullName evidence="4">ppGpp synthase I</fullName>
    </alternativeName>
</protein>
<dbReference type="PROSITE" id="PS51880">
    <property type="entry name" value="TGS"/>
    <property type="match status" value="1"/>
</dbReference>
<dbReference type="PANTHER" id="PTHR21262:SF31">
    <property type="entry name" value="GTP PYROPHOSPHOKINASE"/>
    <property type="match status" value="1"/>
</dbReference>
<dbReference type="CDD" id="cd04876">
    <property type="entry name" value="ACT_RelA-SpoT"/>
    <property type="match status" value="1"/>
</dbReference>
<dbReference type="GO" id="GO:0015969">
    <property type="term" value="P:guanosine tetraphosphate metabolic process"/>
    <property type="evidence" value="ECO:0007669"/>
    <property type="project" value="InterPro"/>
</dbReference>
<reference evidence="8 9" key="1">
    <citation type="submission" date="2019-03" db="EMBL/GenBank/DDBJ databases">
        <title>Genomic Encyclopedia of Type Strains, Phase IV (KMG-IV): sequencing the most valuable type-strain genomes for metagenomic binning, comparative biology and taxonomic classification.</title>
        <authorList>
            <person name="Goeker M."/>
        </authorList>
    </citation>
    <scope>NUCLEOTIDE SEQUENCE [LARGE SCALE GENOMIC DNA]</scope>
    <source>
        <strain evidence="8 9">DSM 100309</strain>
    </source>
</reference>
<dbReference type="GO" id="GO:0005886">
    <property type="term" value="C:plasma membrane"/>
    <property type="evidence" value="ECO:0007669"/>
    <property type="project" value="TreeGrafter"/>
</dbReference>
<dbReference type="PROSITE" id="PS51671">
    <property type="entry name" value="ACT"/>
    <property type="match status" value="1"/>
</dbReference>
<gene>
    <name evidence="8" type="ORF">EDC63_101371</name>
</gene>
<dbReference type="Proteomes" id="UP000295367">
    <property type="component" value="Unassembled WGS sequence"/>
</dbReference>
<dbReference type="GO" id="GO:0008893">
    <property type="term" value="F:guanosine-3',5'-bis(diphosphate) 3'-diphosphatase activity"/>
    <property type="evidence" value="ECO:0007669"/>
    <property type="project" value="TreeGrafter"/>
</dbReference>